<dbReference type="EMBL" id="CP033367">
    <property type="protein sequence ID" value="QKD01420.1"/>
    <property type="molecule type" value="Genomic_DNA"/>
</dbReference>
<reference evidence="1 2" key="1">
    <citation type="submission" date="2018-10" db="EMBL/GenBank/DDBJ databases">
        <authorList>
            <person name="Perry B.J."/>
            <person name="Sullivan J.T."/>
            <person name="Murphy R.J.T."/>
            <person name="Ramsay J.P."/>
            <person name="Ronson C.W."/>
        </authorList>
    </citation>
    <scope>NUCLEOTIDE SEQUENCE [LARGE SCALE GENOMIC DNA]</scope>
    <source>
        <strain evidence="1 2">R88b</strain>
    </source>
</reference>
<gene>
    <name evidence="1" type="ORF">EB235_07795</name>
</gene>
<dbReference type="Proteomes" id="UP000503017">
    <property type="component" value="Chromosome"/>
</dbReference>
<dbReference type="AlphaFoldDB" id="A0A6M7WCD8"/>
<protein>
    <submittedName>
        <fullName evidence="1">Uncharacterized protein</fullName>
    </submittedName>
</protein>
<evidence type="ECO:0000313" key="1">
    <source>
        <dbReference type="EMBL" id="QKD01420.1"/>
    </source>
</evidence>
<evidence type="ECO:0000313" key="2">
    <source>
        <dbReference type="Proteomes" id="UP000503017"/>
    </source>
</evidence>
<name>A0A6M7WCD8_RHILI</name>
<organism evidence="1 2">
    <name type="scientific">Mesorhizobium loti R88b</name>
    <dbReference type="NCBI Taxonomy" id="935548"/>
    <lineage>
        <taxon>Bacteria</taxon>
        <taxon>Pseudomonadati</taxon>
        <taxon>Pseudomonadota</taxon>
        <taxon>Alphaproteobacteria</taxon>
        <taxon>Hyphomicrobiales</taxon>
        <taxon>Phyllobacteriaceae</taxon>
        <taxon>Mesorhizobium</taxon>
    </lineage>
</organism>
<proteinExistence type="predicted"/>
<accession>A0A6M7WCD8</accession>
<sequence length="103" mass="10912">MNSELARGGNKPAPDQVFSTYATAGVEEIGMSRHCENSDHGRGTDRDHALARMVVSRLSSVAPFLPIALDTGDADEFTFSGTGDFACFRGLSPYEQATVAVAS</sequence>